<feature type="region of interest" description="Disordered" evidence="1">
    <location>
        <begin position="176"/>
        <end position="207"/>
    </location>
</feature>
<sequence length="1160" mass="127099">MSIYQSFHHRQQQRETRSLATNTAELNHRPLPPTSTAVGSGRPGHLDSDRVLPPLATASDGSKFVPFWKRTQQQQPPAHLPVPSQQVVPQQQPSTAPSPRKKWLTQAEMGMVSPAIIPLPIPTARTSTTSTTTTTTNTSTTTNNNVGTTVSSSGSGITASSVTGRTFNYNYNNYNHHVHQFNQPPSAPNSRHSIANQPGAGPPNNSVVVDQARKHMSWHGRAPATYAGPVQHQIQEDEGTSEEEEATEEEDESSSVPPSPQYGILDLPARGHRRTQSHPHTVSSAIRDVGTHKQKKKVYLDPGLPKPPAVLVLQTPSHRKGDYTPAYAYEYSLKHDRDIDGRHTHVERKKGRRGHLREEESEDEDESEESEESEDLPPPKKKKSKMKNGEKKSVKTKVLKSKAKSKGKPKEKQKKLKSRGLREEEDGSEEDESNEDEEGKESEEDEEESASDHEVRKKPKKRATEACKSKKKTPEMSLQLASMNIKGNQTSQPLLHHRQSRSEDYTWQSQSTVSRNTPGGNSNGWPAGLPRLPRTPGTPADGMPPGSSFAPGSASPAKRDAGYFDYQPNQQPHAQPYSHPQPGTRPSTRSSQGLYTPMTRTSNSSSTPVSTTSTNSTPVTSYASSASGQPRPLNTGQGYMNLDDPPPASLRRSPSPGYSSSSHSYSYTRPLPQVNTNQPSNYGPSSSSSPSKAYEQIRSRVEQSQAQPVQSQPMHPPQPQPPEPAKRYTQPLAGASNFRSSQAFWQEHAQQQQQPQQSPYHSHPSQHRPLPPTSSGGSSLINGYGIADGYRNVHAPLSSAPAPAPAPAHVLSAPTRRRDLPPQPAQGRERAQEIWKEAMERQALRAQPVQHQPPPQLQQQQHQPQWRAHPVQPPPPPAPGPFPPHTQQELPQPRRPPLPQPSLSQQQRYHPQPGPSHQQPLQHSQPAVPSIQQYRQPIIQHLPQTQQPQQHPSQHQPNHVSQHPPQPPPARSRQQPLPPQPRPQPQPPQTQQQPQPPIRHPPQAQMNVYRPPSLPVESPLPVGGRDKVADIPRMGKAASVVGSVSSGYGSGGNLSASDSDAEGSRGPSSNVGPQIVVNVLGDDQGNRDKPGGKSPSVHDASQASPQMPVIHVQGEGEGPPSVPKKRLLLALAEVVYRAYPYQARPPTMALDHGRNLNPHL</sequence>
<dbReference type="InParanoid" id="A0A0C2X308"/>
<feature type="compositionally biased region" description="Low complexity" evidence="1">
    <location>
        <begin position="901"/>
        <end position="926"/>
    </location>
</feature>
<feature type="compositionally biased region" description="Low complexity" evidence="1">
    <location>
        <begin position="649"/>
        <end position="670"/>
    </location>
</feature>
<evidence type="ECO:0000313" key="3">
    <source>
        <dbReference type="Proteomes" id="UP000054549"/>
    </source>
</evidence>
<reference evidence="2 3" key="1">
    <citation type="submission" date="2014-04" db="EMBL/GenBank/DDBJ databases">
        <title>Evolutionary Origins and Diversification of the Mycorrhizal Mutualists.</title>
        <authorList>
            <consortium name="DOE Joint Genome Institute"/>
            <consortium name="Mycorrhizal Genomics Consortium"/>
            <person name="Kohler A."/>
            <person name="Kuo A."/>
            <person name="Nagy L.G."/>
            <person name="Floudas D."/>
            <person name="Copeland A."/>
            <person name="Barry K.W."/>
            <person name="Cichocki N."/>
            <person name="Veneault-Fourrey C."/>
            <person name="LaButti K."/>
            <person name="Lindquist E.A."/>
            <person name="Lipzen A."/>
            <person name="Lundell T."/>
            <person name="Morin E."/>
            <person name="Murat C."/>
            <person name="Riley R."/>
            <person name="Ohm R."/>
            <person name="Sun H."/>
            <person name="Tunlid A."/>
            <person name="Henrissat B."/>
            <person name="Grigoriev I.V."/>
            <person name="Hibbett D.S."/>
            <person name="Martin F."/>
        </authorList>
    </citation>
    <scope>NUCLEOTIDE SEQUENCE [LARGE SCALE GENOMIC DNA]</scope>
    <source>
        <strain evidence="2 3">Koide BX008</strain>
    </source>
</reference>
<feature type="compositionally biased region" description="Pro residues" evidence="1">
    <location>
        <begin position="871"/>
        <end position="884"/>
    </location>
</feature>
<feature type="compositionally biased region" description="Acidic residues" evidence="1">
    <location>
        <begin position="359"/>
        <end position="375"/>
    </location>
</feature>
<feature type="compositionally biased region" description="Acidic residues" evidence="1">
    <location>
        <begin position="423"/>
        <end position="449"/>
    </location>
</feature>
<organism evidence="2 3">
    <name type="scientific">Amanita muscaria (strain Koide BX008)</name>
    <dbReference type="NCBI Taxonomy" id="946122"/>
    <lineage>
        <taxon>Eukaryota</taxon>
        <taxon>Fungi</taxon>
        <taxon>Dikarya</taxon>
        <taxon>Basidiomycota</taxon>
        <taxon>Agaricomycotina</taxon>
        <taxon>Agaricomycetes</taxon>
        <taxon>Agaricomycetidae</taxon>
        <taxon>Agaricales</taxon>
        <taxon>Pluteineae</taxon>
        <taxon>Amanitaceae</taxon>
        <taxon>Amanita</taxon>
    </lineage>
</organism>
<gene>
    <name evidence="2" type="ORF">M378DRAFT_198917</name>
</gene>
<feature type="compositionally biased region" description="Polar residues" evidence="1">
    <location>
        <begin position="505"/>
        <end position="524"/>
    </location>
</feature>
<feature type="compositionally biased region" description="Low complexity" evidence="1">
    <location>
        <begin position="81"/>
        <end position="98"/>
    </location>
</feature>
<name>A0A0C2X308_AMAMK</name>
<evidence type="ECO:0000256" key="1">
    <source>
        <dbReference type="SAM" id="MobiDB-lite"/>
    </source>
</evidence>
<feature type="compositionally biased region" description="Low complexity" evidence="1">
    <location>
        <begin position="936"/>
        <end position="963"/>
    </location>
</feature>
<feature type="region of interest" description="Disordered" evidence="1">
    <location>
        <begin position="1"/>
        <end position="58"/>
    </location>
</feature>
<feature type="compositionally biased region" description="Polar residues" evidence="1">
    <location>
        <begin position="180"/>
        <end position="196"/>
    </location>
</feature>
<keyword evidence="3" id="KW-1185">Reference proteome</keyword>
<feature type="compositionally biased region" description="Low complexity" evidence="1">
    <location>
        <begin position="543"/>
        <end position="556"/>
    </location>
</feature>
<feature type="compositionally biased region" description="Polar residues" evidence="1">
    <location>
        <begin position="622"/>
        <end position="638"/>
    </location>
</feature>
<feature type="compositionally biased region" description="Basic and acidic residues" evidence="1">
    <location>
        <begin position="332"/>
        <end position="344"/>
    </location>
</feature>
<feature type="compositionally biased region" description="Basic and acidic residues" evidence="1">
    <location>
        <begin position="827"/>
        <end position="843"/>
    </location>
</feature>
<feature type="compositionally biased region" description="Basic residues" evidence="1">
    <location>
        <begin position="394"/>
        <end position="419"/>
    </location>
</feature>
<feature type="compositionally biased region" description="Polar residues" evidence="1">
    <location>
        <begin position="479"/>
        <end position="493"/>
    </location>
</feature>
<feature type="compositionally biased region" description="Low complexity" evidence="1">
    <location>
        <begin position="126"/>
        <end position="157"/>
    </location>
</feature>
<feature type="region of interest" description="Disordered" evidence="1">
    <location>
        <begin position="1044"/>
        <end position="1123"/>
    </location>
</feature>
<protein>
    <submittedName>
        <fullName evidence="2">Uncharacterized protein</fullName>
    </submittedName>
</protein>
<dbReference type="EMBL" id="KN818262">
    <property type="protein sequence ID" value="KIL63108.1"/>
    <property type="molecule type" value="Genomic_DNA"/>
</dbReference>
<dbReference type="AlphaFoldDB" id="A0A0C2X308"/>
<feature type="region of interest" description="Disordered" evidence="1">
    <location>
        <begin position="797"/>
        <end position="1028"/>
    </location>
</feature>
<feature type="compositionally biased region" description="Low complexity" evidence="1">
    <location>
        <begin position="750"/>
        <end position="763"/>
    </location>
</feature>
<feature type="compositionally biased region" description="Pro residues" evidence="1">
    <location>
        <begin position="714"/>
        <end position="723"/>
    </location>
</feature>
<feature type="region of interest" description="Disordered" evidence="1">
    <location>
        <begin position="121"/>
        <end position="157"/>
    </location>
</feature>
<feature type="compositionally biased region" description="Polar residues" evidence="1">
    <location>
        <begin position="584"/>
        <end position="600"/>
    </location>
</feature>
<dbReference type="Proteomes" id="UP000054549">
    <property type="component" value="Unassembled WGS sequence"/>
</dbReference>
<feature type="compositionally biased region" description="Low complexity" evidence="1">
    <location>
        <begin position="601"/>
        <end position="621"/>
    </location>
</feature>
<feature type="compositionally biased region" description="Polar residues" evidence="1">
    <location>
        <begin position="673"/>
        <end position="683"/>
    </location>
</feature>
<accession>A0A0C2X308</accession>
<dbReference type="OrthoDB" id="15567at2759"/>
<dbReference type="HOGENOM" id="CLU_275331_0_0_1"/>
<evidence type="ECO:0000313" key="2">
    <source>
        <dbReference type="EMBL" id="KIL63108.1"/>
    </source>
</evidence>
<feature type="compositionally biased region" description="Pro residues" evidence="1">
    <location>
        <begin position="964"/>
        <end position="1000"/>
    </location>
</feature>
<feature type="compositionally biased region" description="Basic residues" evidence="1">
    <location>
        <begin position="345"/>
        <end position="355"/>
    </location>
</feature>
<feature type="compositionally biased region" description="Basic and acidic residues" evidence="1">
    <location>
        <begin position="462"/>
        <end position="474"/>
    </location>
</feature>
<proteinExistence type="predicted"/>
<feature type="compositionally biased region" description="Low complexity" evidence="1">
    <location>
        <begin position="1044"/>
        <end position="1057"/>
    </location>
</feature>
<feature type="region of interest" description="Disordered" evidence="1">
    <location>
        <begin position="71"/>
        <end position="100"/>
    </location>
</feature>
<feature type="compositionally biased region" description="Low complexity" evidence="1">
    <location>
        <begin position="797"/>
        <end position="814"/>
    </location>
</feature>
<feature type="compositionally biased region" description="Acidic residues" evidence="1">
    <location>
        <begin position="236"/>
        <end position="253"/>
    </location>
</feature>
<feature type="region of interest" description="Disordered" evidence="1">
    <location>
        <begin position="223"/>
        <end position="782"/>
    </location>
</feature>